<protein>
    <submittedName>
        <fullName evidence="3">YycH family regulatory protein</fullName>
    </submittedName>
</protein>
<keyword evidence="4" id="KW-1185">Reference proteome</keyword>
<keyword evidence="1" id="KW-0812">Transmembrane</keyword>
<comment type="caution">
    <text evidence="3">The sequence shown here is derived from an EMBL/GenBank/DDBJ whole genome shotgun (WGS) entry which is preliminary data.</text>
</comment>
<evidence type="ECO:0000256" key="1">
    <source>
        <dbReference type="SAM" id="Phobius"/>
    </source>
</evidence>
<keyword evidence="1" id="KW-1133">Transmembrane helix</keyword>
<dbReference type="Gene3D" id="3.10.450.310">
    <property type="match status" value="1"/>
</dbReference>
<dbReference type="RefSeq" id="WP_381435741.1">
    <property type="nucleotide sequence ID" value="NZ_JBHSNO010000007.1"/>
</dbReference>
<feature type="domain" description="Regulatory protein YycH" evidence="2">
    <location>
        <begin position="7"/>
        <end position="429"/>
    </location>
</feature>
<reference evidence="4" key="1">
    <citation type="journal article" date="2019" name="Int. J. Syst. Evol. Microbiol.">
        <title>The Global Catalogue of Microorganisms (GCM) 10K type strain sequencing project: providing services to taxonomists for standard genome sequencing and annotation.</title>
        <authorList>
            <consortium name="The Broad Institute Genomics Platform"/>
            <consortium name="The Broad Institute Genome Sequencing Center for Infectious Disease"/>
            <person name="Wu L."/>
            <person name="Ma J."/>
        </authorList>
    </citation>
    <scope>NUCLEOTIDE SEQUENCE [LARGE SCALE GENOMIC DNA]</scope>
    <source>
        <strain evidence="4">CGMCC 4.1434</strain>
    </source>
</reference>
<dbReference type="InterPro" id="IPR009996">
    <property type="entry name" value="YycH"/>
</dbReference>
<dbReference type="Gene3D" id="3.30.310.160">
    <property type="entry name" value="YycH protein, domain 2"/>
    <property type="match status" value="1"/>
</dbReference>
<evidence type="ECO:0000313" key="3">
    <source>
        <dbReference type="EMBL" id="MFC5589988.1"/>
    </source>
</evidence>
<keyword evidence="1" id="KW-0472">Membrane</keyword>
<organism evidence="3 4">
    <name type="scientific">Sporosarcina soli</name>
    <dbReference type="NCBI Taxonomy" id="334736"/>
    <lineage>
        <taxon>Bacteria</taxon>
        <taxon>Bacillati</taxon>
        <taxon>Bacillota</taxon>
        <taxon>Bacilli</taxon>
        <taxon>Bacillales</taxon>
        <taxon>Caryophanaceae</taxon>
        <taxon>Sporosarcina</taxon>
    </lineage>
</organism>
<proteinExistence type="predicted"/>
<dbReference type="InterPro" id="IPR042274">
    <property type="entry name" value="YycH/YycI_2"/>
</dbReference>
<accession>A0ABW0TME8</accession>
<evidence type="ECO:0000313" key="4">
    <source>
        <dbReference type="Proteomes" id="UP001596109"/>
    </source>
</evidence>
<feature type="transmembrane region" description="Helical" evidence="1">
    <location>
        <begin position="12"/>
        <end position="31"/>
    </location>
</feature>
<evidence type="ECO:0000259" key="2">
    <source>
        <dbReference type="Pfam" id="PF07435"/>
    </source>
</evidence>
<dbReference type="Proteomes" id="UP001596109">
    <property type="component" value="Unassembled WGS sequence"/>
</dbReference>
<name>A0ABW0TME8_9BACL</name>
<dbReference type="CDD" id="cd15787">
    <property type="entry name" value="YycH_N"/>
    <property type="match status" value="1"/>
</dbReference>
<gene>
    <name evidence="3" type="ORF">ACFPRA_13865</name>
</gene>
<dbReference type="Pfam" id="PF07435">
    <property type="entry name" value="YycH"/>
    <property type="match status" value="1"/>
</dbReference>
<sequence length="444" mass="51558">MGLKHIETVKSIILLLLIALSITFTFSIWTYSPRYETMDQSPTTDNIAIANKESIDQIIKPYKTVFNFNDSLRGTVNAKEIDMIIDEISDWKITDISLVNQNFGAEEWGALLRKPNRFTLYYHGEVPLTLYDTVLYMDEKMLNVPEISFDRLVIDWNASHTYLDILFISKMNKTMYSAKAQVRDYKEFERTILTMGQEFEEYGEVNPGGSPYIVVPTGTVEARKNTYFQEEVRPSQFRNALFSDPSAVRRSQLSSYVEDYGDNQALMKVYTDKKKLEFMYLFEEPNELAIPSELLEKAIYYVNEHSGWTDEYRYTYMDPASSTVRFRLFLHGLPVYTDSSLTTEIVQKWGKNGITDYSRPYYTRGTTLESKVQQLPSGMEVAERLKESDMIDLDKVEELTVGYFMKYDMKQGLLIMEPAWFYLSKGNWNRFLPETSGGELIGLE</sequence>
<dbReference type="EMBL" id="JBHSNO010000007">
    <property type="protein sequence ID" value="MFC5589988.1"/>
    <property type="molecule type" value="Genomic_DNA"/>
</dbReference>